<evidence type="ECO:0000256" key="11">
    <source>
        <dbReference type="RuleBase" id="RU004001"/>
    </source>
</evidence>
<evidence type="ECO:0000313" key="13">
    <source>
        <dbReference type="Proteomes" id="UP000002748"/>
    </source>
</evidence>
<dbReference type="NCBIfam" id="TIGR01146">
    <property type="entry name" value="ATPsyn_F1gamma"/>
    <property type="match status" value="1"/>
</dbReference>
<sequence>MFARSVRPALTAARTANQQQKAGMATLKEIDQRLKSVRNIEKITKSMKVVASTKLTRAEKAMREAKKYGGASNEVYEQTKEGDDAAAAAPAGEAVEKKPIYLVMSSDGGLCGGIHSSLSRYVRKIAAQDPSIQVAIVGDKPKAQLTRMINNDNIRISFSGVGKDVPTFGEAVAIADELMKHGGDFNEVRIVSNHYISALSYEAQTVTVKSAEELRQAAGFQRYEMEEDVSKDLAEFSLANAIYALLVEGHAAEISARRTAMENASNNANDMMGSLQLQFNRGRQAVITTELIDIITGASAL</sequence>
<dbReference type="Gene3D" id="3.40.1380.10">
    <property type="match status" value="1"/>
</dbReference>
<evidence type="ECO:0000256" key="1">
    <source>
        <dbReference type="ARBA" id="ARBA00004637"/>
    </source>
</evidence>
<protein>
    <recommendedName>
        <fullName evidence="11">ATP synthase subunit gamma</fullName>
    </recommendedName>
</protein>
<organism evidence="12 13">
    <name type="scientific">Trichosporon asahii var. asahii (strain ATCC 90039 / CBS 2479 / JCM 2466 / KCTC 7840 / NBRC 103889/ NCYC 2677 / UAMH 7654)</name>
    <name type="common">Yeast</name>
    <dbReference type="NCBI Taxonomy" id="1186058"/>
    <lineage>
        <taxon>Eukaryota</taxon>
        <taxon>Fungi</taxon>
        <taxon>Dikarya</taxon>
        <taxon>Basidiomycota</taxon>
        <taxon>Agaricomycotina</taxon>
        <taxon>Tremellomycetes</taxon>
        <taxon>Trichosporonales</taxon>
        <taxon>Trichosporonaceae</taxon>
        <taxon>Trichosporon</taxon>
    </lineage>
</organism>
<dbReference type="FunFam" id="3.40.1380.10:FF:000003">
    <property type="entry name" value="ATP synthase subunit gamma"/>
    <property type="match status" value="1"/>
</dbReference>
<dbReference type="AlphaFoldDB" id="J8TSQ1"/>
<comment type="subunit">
    <text evidence="11">F-type ATPases have 2 components, CF(1) - the catalytic core - and CF(0) - the membrane proton channel. CF(1) and CF(0) have multiple subunits.</text>
</comment>
<dbReference type="Proteomes" id="UP000002748">
    <property type="component" value="Unassembled WGS sequence"/>
</dbReference>
<dbReference type="GO" id="GO:0005743">
    <property type="term" value="C:mitochondrial inner membrane"/>
    <property type="evidence" value="ECO:0007669"/>
    <property type="project" value="UniProtKB-SubCell"/>
</dbReference>
<dbReference type="Pfam" id="PF00231">
    <property type="entry name" value="ATP-synt"/>
    <property type="match status" value="1"/>
</dbReference>
<evidence type="ECO:0000256" key="3">
    <source>
        <dbReference type="ARBA" id="ARBA00022448"/>
    </source>
</evidence>
<dbReference type="InterPro" id="IPR035968">
    <property type="entry name" value="ATP_synth_F1_ATPase_gsu"/>
</dbReference>
<keyword evidence="3 11" id="KW-0813">Transport</keyword>
<name>J8TSQ1_TRIAS</name>
<dbReference type="InterPro" id="IPR000131">
    <property type="entry name" value="ATP_synth_F1_gsu"/>
</dbReference>
<keyword evidence="9 11" id="KW-0139">CF(1)</keyword>
<dbReference type="PRINTS" id="PR00126">
    <property type="entry name" value="ATPASEGAMMA"/>
</dbReference>
<gene>
    <name evidence="12" type="ORF">A1Q1_05217</name>
</gene>
<keyword evidence="6 11" id="KW-0406">Ion transport</keyword>
<evidence type="ECO:0000256" key="4">
    <source>
        <dbReference type="ARBA" id="ARBA00022781"/>
    </source>
</evidence>
<dbReference type="HOGENOM" id="CLU_050669_4_1_1"/>
<keyword evidence="4 11" id="KW-0375">Hydrogen ion transport</keyword>
<evidence type="ECO:0000256" key="8">
    <source>
        <dbReference type="ARBA" id="ARBA00023136"/>
    </source>
</evidence>
<reference evidence="12 13" key="1">
    <citation type="journal article" date="2012" name="Eukaryot. Cell">
        <title>Draft genome sequence of CBS 2479, the standard type strain of Trichosporon asahii.</title>
        <authorList>
            <person name="Yang R.Y."/>
            <person name="Li H.T."/>
            <person name="Zhu H."/>
            <person name="Zhou G.P."/>
            <person name="Wang M."/>
            <person name="Wang L."/>
        </authorList>
    </citation>
    <scope>NUCLEOTIDE SEQUENCE [LARGE SCALE GENOMIC DNA]</scope>
    <source>
        <strain evidence="13">ATCC 90039 / CBS 2479 / JCM 2466 / KCTC 7840 / NCYC 2677 / UAMH 7654</strain>
    </source>
</reference>
<dbReference type="SUPFAM" id="SSF52943">
    <property type="entry name" value="ATP synthase (F1-ATPase), gamma subunit"/>
    <property type="match status" value="1"/>
</dbReference>
<evidence type="ECO:0000313" key="12">
    <source>
        <dbReference type="EMBL" id="EJT53254.1"/>
    </source>
</evidence>
<dbReference type="OrthoDB" id="239812at2759"/>
<dbReference type="GO" id="GO:0045259">
    <property type="term" value="C:proton-transporting ATP synthase complex"/>
    <property type="evidence" value="ECO:0007669"/>
    <property type="project" value="UniProtKB-KW"/>
</dbReference>
<dbReference type="PROSITE" id="PS00153">
    <property type="entry name" value="ATPASE_GAMMA"/>
    <property type="match status" value="1"/>
</dbReference>
<keyword evidence="5" id="KW-0999">Mitochondrion inner membrane</keyword>
<dbReference type="VEuPathDB" id="FungiDB:A1Q1_05217"/>
<evidence type="ECO:0000256" key="7">
    <source>
        <dbReference type="ARBA" id="ARBA00023128"/>
    </source>
</evidence>
<dbReference type="RefSeq" id="XP_014184167.1">
    <property type="nucleotide sequence ID" value="XM_014328692.1"/>
</dbReference>
<dbReference type="GO" id="GO:0046933">
    <property type="term" value="F:proton-transporting ATP synthase activity, rotational mechanism"/>
    <property type="evidence" value="ECO:0007669"/>
    <property type="project" value="InterPro"/>
</dbReference>
<comment type="subcellular location">
    <subcellularLocation>
        <location evidence="1">Mitochondrion inner membrane</location>
        <topology evidence="1">Peripheral membrane protein</topology>
    </subcellularLocation>
</comment>
<keyword evidence="7" id="KW-0496">Mitochondrion</keyword>
<comment type="caution">
    <text evidence="12">The sequence shown here is derived from an EMBL/GenBank/DDBJ whole genome shotgun (WGS) entry which is preliminary data.</text>
</comment>
<keyword evidence="8" id="KW-0472">Membrane</keyword>
<dbReference type="Gene3D" id="1.10.287.80">
    <property type="entry name" value="ATP synthase, gamma subunit, helix hairpin domain"/>
    <property type="match status" value="1"/>
</dbReference>
<evidence type="ECO:0000256" key="9">
    <source>
        <dbReference type="ARBA" id="ARBA00023196"/>
    </source>
</evidence>
<dbReference type="KEGG" id="tasa:A1Q1_05217"/>
<proteinExistence type="inferred from homology"/>
<evidence type="ECO:0000256" key="6">
    <source>
        <dbReference type="ARBA" id="ARBA00023065"/>
    </source>
</evidence>
<dbReference type="CDD" id="cd12151">
    <property type="entry name" value="F1-ATPase_gamma"/>
    <property type="match status" value="1"/>
</dbReference>
<dbReference type="GeneID" id="25988729"/>
<evidence type="ECO:0000256" key="2">
    <source>
        <dbReference type="ARBA" id="ARBA00007681"/>
    </source>
</evidence>
<dbReference type="PANTHER" id="PTHR11693">
    <property type="entry name" value="ATP SYNTHASE GAMMA CHAIN"/>
    <property type="match status" value="1"/>
</dbReference>
<comment type="similarity">
    <text evidence="2 11">Belongs to the ATPase gamma chain family.</text>
</comment>
<dbReference type="InterPro" id="IPR023632">
    <property type="entry name" value="ATP_synth_F1_gsu_CS"/>
</dbReference>
<dbReference type="EMBL" id="ALBS01000002">
    <property type="protein sequence ID" value="EJT53254.1"/>
    <property type="molecule type" value="Genomic_DNA"/>
</dbReference>
<evidence type="ECO:0000256" key="5">
    <source>
        <dbReference type="ARBA" id="ARBA00022792"/>
    </source>
</evidence>
<keyword evidence="10 11" id="KW-0066">ATP synthesis</keyword>
<dbReference type="PANTHER" id="PTHR11693:SF22">
    <property type="entry name" value="ATP SYNTHASE SUBUNIT GAMMA, MITOCHONDRIAL"/>
    <property type="match status" value="1"/>
</dbReference>
<evidence type="ECO:0000256" key="10">
    <source>
        <dbReference type="ARBA" id="ARBA00023310"/>
    </source>
</evidence>
<dbReference type="PIRSF" id="PIRSF039089">
    <property type="entry name" value="ATP_synthase_gamma"/>
    <property type="match status" value="1"/>
</dbReference>
<accession>J8TSQ1</accession>